<feature type="domain" description="GGDEF" evidence="5">
    <location>
        <begin position="602"/>
        <end position="740"/>
    </location>
</feature>
<name>A0ABQ1P9L0_9GAMM</name>
<dbReference type="SUPFAM" id="SSF55073">
    <property type="entry name" value="Nucleotide cyclase"/>
    <property type="match status" value="1"/>
</dbReference>
<dbReference type="PROSITE" id="PS50883">
    <property type="entry name" value="EAL"/>
    <property type="match status" value="1"/>
</dbReference>
<organism evidence="6 7">
    <name type="scientific">Vreelandella lutescens</name>
    <dbReference type="NCBI Taxonomy" id="1602943"/>
    <lineage>
        <taxon>Bacteria</taxon>
        <taxon>Pseudomonadati</taxon>
        <taxon>Pseudomonadota</taxon>
        <taxon>Gammaproteobacteria</taxon>
        <taxon>Oceanospirillales</taxon>
        <taxon>Halomonadaceae</taxon>
        <taxon>Vreelandella</taxon>
    </lineage>
</organism>
<dbReference type="InterPro" id="IPR000014">
    <property type="entry name" value="PAS"/>
</dbReference>
<dbReference type="Proteomes" id="UP000597301">
    <property type="component" value="Unassembled WGS sequence"/>
</dbReference>
<evidence type="ECO:0000259" key="2">
    <source>
        <dbReference type="PROSITE" id="PS50112"/>
    </source>
</evidence>
<dbReference type="PROSITE" id="PS50887">
    <property type="entry name" value="GGDEF"/>
    <property type="match status" value="1"/>
</dbReference>
<evidence type="ECO:0000259" key="4">
    <source>
        <dbReference type="PROSITE" id="PS50883"/>
    </source>
</evidence>
<dbReference type="CDD" id="cd00130">
    <property type="entry name" value="PAS"/>
    <property type="match status" value="2"/>
</dbReference>
<dbReference type="Gene3D" id="3.20.20.450">
    <property type="entry name" value="EAL domain"/>
    <property type="match status" value="1"/>
</dbReference>
<dbReference type="NCBIfam" id="TIGR00229">
    <property type="entry name" value="sensory_box"/>
    <property type="match status" value="2"/>
</dbReference>
<feature type="domain" description="PAC" evidence="3">
    <location>
        <begin position="396"/>
        <end position="449"/>
    </location>
</feature>
<dbReference type="EMBL" id="BMHM01000004">
    <property type="protein sequence ID" value="GGC93861.1"/>
    <property type="molecule type" value="Genomic_DNA"/>
</dbReference>
<evidence type="ECO:0000313" key="7">
    <source>
        <dbReference type="Proteomes" id="UP000597301"/>
    </source>
</evidence>
<keyword evidence="1" id="KW-0472">Membrane</keyword>
<reference evidence="7" key="1">
    <citation type="journal article" date="2019" name="Int. J. Syst. Evol. Microbiol.">
        <title>The Global Catalogue of Microorganisms (GCM) 10K type strain sequencing project: providing services to taxonomists for standard genome sequencing and annotation.</title>
        <authorList>
            <consortium name="The Broad Institute Genomics Platform"/>
            <consortium name="The Broad Institute Genome Sequencing Center for Infectious Disease"/>
            <person name="Wu L."/>
            <person name="Ma J."/>
        </authorList>
    </citation>
    <scope>NUCLEOTIDE SEQUENCE [LARGE SCALE GENOMIC DNA]</scope>
    <source>
        <strain evidence="7">CGMCC 1.15122</strain>
    </source>
</reference>
<evidence type="ECO:0000259" key="3">
    <source>
        <dbReference type="PROSITE" id="PS50113"/>
    </source>
</evidence>
<dbReference type="Gene3D" id="3.30.450.20">
    <property type="entry name" value="PAS domain"/>
    <property type="match status" value="3"/>
</dbReference>
<dbReference type="PANTHER" id="PTHR44757:SF2">
    <property type="entry name" value="BIOFILM ARCHITECTURE MAINTENANCE PROTEIN MBAA"/>
    <property type="match status" value="1"/>
</dbReference>
<dbReference type="CDD" id="cd01948">
    <property type="entry name" value="EAL"/>
    <property type="match status" value="1"/>
</dbReference>
<dbReference type="InterPro" id="IPR000700">
    <property type="entry name" value="PAS-assoc_C"/>
</dbReference>
<dbReference type="Pfam" id="PF00563">
    <property type="entry name" value="EAL"/>
    <property type="match status" value="1"/>
</dbReference>
<protein>
    <submittedName>
        <fullName evidence="6">Uncharacterized protein</fullName>
    </submittedName>
</protein>
<dbReference type="PROSITE" id="PS50112">
    <property type="entry name" value="PAS"/>
    <property type="match status" value="2"/>
</dbReference>
<feature type="domain" description="PAS" evidence="2">
    <location>
        <begin position="325"/>
        <end position="395"/>
    </location>
</feature>
<dbReference type="NCBIfam" id="TIGR00254">
    <property type="entry name" value="GGDEF"/>
    <property type="match status" value="1"/>
</dbReference>
<dbReference type="Pfam" id="PF13426">
    <property type="entry name" value="PAS_9"/>
    <property type="match status" value="1"/>
</dbReference>
<dbReference type="InterPro" id="IPR000160">
    <property type="entry name" value="GGDEF_dom"/>
</dbReference>
<evidence type="ECO:0000256" key="1">
    <source>
        <dbReference type="SAM" id="Phobius"/>
    </source>
</evidence>
<keyword evidence="1" id="KW-0812">Transmembrane</keyword>
<dbReference type="Pfam" id="PF00990">
    <property type="entry name" value="GGDEF"/>
    <property type="match status" value="1"/>
</dbReference>
<dbReference type="InterPro" id="IPR029787">
    <property type="entry name" value="Nucleotide_cyclase"/>
</dbReference>
<dbReference type="SMART" id="SM00267">
    <property type="entry name" value="GGDEF"/>
    <property type="match status" value="1"/>
</dbReference>
<feature type="domain" description="PAS" evidence="2">
    <location>
        <begin position="460"/>
        <end position="491"/>
    </location>
</feature>
<dbReference type="SUPFAM" id="SSF55785">
    <property type="entry name" value="PYP-like sensor domain (PAS domain)"/>
    <property type="match status" value="2"/>
</dbReference>
<dbReference type="Gene3D" id="3.30.70.270">
    <property type="match status" value="1"/>
</dbReference>
<evidence type="ECO:0000259" key="5">
    <source>
        <dbReference type="PROSITE" id="PS50887"/>
    </source>
</evidence>
<dbReference type="Pfam" id="PF08448">
    <property type="entry name" value="PAS_4"/>
    <property type="match status" value="1"/>
</dbReference>
<feature type="transmembrane region" description="Helical" evidence="1">
    <location>
        <begin position="26"/>
        <end position="45"/>
    </location>
</feature>
<evidence type="ECO:0000313" key="6">
    <source>
        <dbReference type="EMBL" id="GGC93861.1"/>
    </source>
</evidence>
<feature type="domain" description="PAC" evidence="3">
    <location>
        <begin position="516"/>
        <end position="570"/>
    </location>
</feature>
<dbReference type="InterPro" id="IPR013656">
    <property type="entry name" value="PAS_4"/>
</dbReference>
<keyword evidence="7" id="KW-1185">Reference proteome</keyword>
<sequence length="1005" mass="112046">MLVFSKSDIKPSESYEEGLVRQKRRVTAFCVAALLIVGCLMVWLLQSQYEQELRSAEGRAVARAHIVTEWVEGLLRQSDQALHNVAVLQMEPTIPPATVQQAIASFVQNSPLFDQINVFDAEGTLTLSGSSLQELPGSHPSLSQWLTTEAESSSTVLSSQLTVEDGSLYLYHIRQFNNDFDSPGSYVAARLLPSVFSNALNAMRAYPGENLVLLDENLHVLASHVGSRENFDPGRVIASDTPLQEGVTPLSFVSPFDQRDHWLLVQPIGHSLKVAISVSPHLFLAQWRLRATVLLSVFVIIVALAVWGVRHYLNRVALSYRLQSREAQMEALVNSLQDLIFVFDSQGRFTYIHAIQKDKLLLDSEKVLGRHYREVLPAEISTSFDAIFSQVQASGQVVTFEYPLLLSGERRYFHATLSPLSNTAERFEGVLSVTRDITDAKQAEVELQIAAAAFQAHLGIMVTDARGNILKVNDTFKRITGYSDDEVVGKNPRMFSSGHHNAAFYRRLWKRVVANGSWEGEIWNQRKNGELFPEWLTISAVYGAEGELTHYVATMSDISERKAAEQEIHQLAFYDPLTGFANRRLFMDRVGSALKELNRHQRCGALLLIDIDNFNHVNDTLGYHAGDQLLQGVALRFGQMLRDTDTLARLGSDEFAVLIEGVDGSPRQTQRLAEHIARKLLAALDEPVHIGEESAVVTASVGVTIISDSQRSADDYLQQVDMALSQAKGSGRQALRFFDPSMQAALHAKVKLEAELRQALENQQWRLHYQPQVDRHGSFTGVEALLRWEHPERGLVSPAEFIPLLESTGLINDVGEWVLEEACQQLARWVYSPQLSQLTISVNISPLQFRETDFLTRVEQVFHHTQAPLAQLKLEVTESLFVEARDDARDKMLSLKALGVRFSLDDFGTGYSSLAYLAQLPLDQLKIDQSFVQQVLESKANAAIVESTIALAKSLNLDIIAEGVETEAQQAWLMAHGCHAFQGYLFGRPVSVSDIEAAVSAQSRH</sequence>
<proteinExistence type="predicted"/>
<dbReference type="SUPFAM" id="SSF141868">
    <property type="entry name" value="EAL domain-like"/>
    <property type="match status" value="1"/>
</dbReference>
<comment type="caution">
    <text evidence="6">The sequence shown here is derived from an EMBL/GenBank/DDBJ whole genome shotgun (WGS) entry which is preliminary data.</text>
</comment>
<dbReference type="InterPro" id="IPR043128">
    <property type="entry name" value="Rev_trsase/Diguanyl_cyclase"/>
</dbReference>
<accession>A0ABQ1P9L0</accession>
<dbReference type="PANTHER" id="PTHR44757">
    <property type="entry name" value="DIGUANYLATE CYCLASE DGCP"/>
    <property type="match status" value="1"/>
</dbReference>
<dbReference type="InterPro" id="IPR035965">
    <property type="entry name" value="PAS-like_dom_sf"/>
</dbReference>
<feature type="domain" description="EAL" evidence="4">
    <location>
        <begin position="749"/>
        <end position="1003"/>
    </location>
</feature>
<dbReference type="PROSITE" id="PS50113">
    <property type="entry name" value="PAC"/>
    <property type="match status" value="2"/>
</dbReference>
<feature type="transmembrane region" description="Helical" evidence="1">
    <location>
        <begin position="291"/>
        <end position="313"/>
    </location>
</feature>
<dbReference type="SMART" id="SM00052">
    <property type="entry name" value="EAL"/>
    <property type="match status" value="1"/>
</dbReference>
<keyword evidence="1" id="KW-1133">Transmembrane helix</keyword>
<dbReference type="InterPro" id="IPR052155">
    <property type="entry name" value="Biofilm_reg_signaling"/>
</dbReference>
<dbReference type="InterPro" id="IPR001610">
    <property type="entry name" value="PAC"/>
</dbReference>
<dbReference type="SMART" id="SM00086">
    <property type="entry name" value="PAC"/>
    <property type="match status" value="2"/>
</dbReference>
<dbReference type="InterPro" id="IPR001633">
    <property type="entry name" value="EAL_dom"/>
</dbReference>
<gene>
    <name evidence="6" type="ORF">GCM10011382_25340</name>
</gene>
<dbReference type="CDD" id="cd01949">
    <property type="entry name" value="GGDEF"/>
    <property type="match status" value="1"/>
</dbReference>
<dbReference type="InterPro" id="IPR035919">
    <property type="entry name" value="EAL_sf"/>
</dbReference>
<dbReference type="SMART" id="SM00091">
    <property type="entry name" value="PAS"/>
    <property type="match status" value="2"/>
</dbReference>